<comment type="caution">
    <text evidence="4">The sequence shown here is derived from an EMBL/GenBank/DDBJ whole genome shotgun (WGS) entry which is preliminary data.</text>
</comment>
<keyword evidence="2" id="KW-0732">Signal</keyword>
<feature type="domain" description="Beta-lactamase-related" evidence="3">
    <location>
        <begin position="68"/>
        <end position="132"/>
    </location>
</feature>
<feature type="signal peptide" evidence="2">
    <location>
        <begin position="1"/>
        <end position="43"/>
    </location>
</feature>
<dbReference type="EC" id="3.-.-.-" evidence="4"/>
<dbReference type="PANTHER" id="PTHR43283:SF11">
    <property type="entry name" value="BETA-LACTAMASE-RELATED DOMAIN-CONTAINING PROTEIN"/>
    <property type="match status" value="1"/>
</dbReference>
<evidence type="ECO:0000256" key="2">
    <source>
        <dbReference type="SAM" id="SignalP"/>
    </source>
</evidence>
<name>A0ABW0SP82_9GAMM</name>
<evidence type="ECO:0000313" key="5">
    <source>
        <dbReference type="Proteomes" id="UP001596036"/>
    </source>
</evidence>
<evidence type="ECO:0000313" key="4">
    <source>
        <dbReference type="EMBL" id="MFC5570865.1"/>
    </source>
</evidence>
<dbReference type="InterPro" id="IPR012338">
    <property type="entry name" value="Beta-lactam/transpept-like"/>
</dbReference>
<dbReference type="GO" id="GO:0016787">
    <property type="term" value="F:hydrolase activity"/>
    <property type="evidence" value="ECO:0007669"/>
    <property type="project" value="UniProtKB-KW"/>
</dbReference>
<reference evidence="5" key="1">
    <citation type="journal article" date="2019" name="Int. J. Syst. Evol. Microbiol.">
        <title>The Global Catalogue of Microorganisms (GCM) 10K type strain sequencing project: providing services to taxonomists for standard genome sequencing and annotation.</title>
        <authorList>
            <consortium name="The Broad Institute Genomics Platform"/>
            <consortium name="The Broad Institute Genome Sequencing Center for Infectious Disease"/>
            <person name="Wu L."/>
            <person name="Ma J."/>
        </authorList>
    </citation>
    <scope>NUCLEOTIDE SEQUENCE [LARGE SCALE GENOMIC DNA]</scope>
    <source>
        <strain evidence="5">KACC 11407</strain>
    </source>
</reference>
<dbReference type="SUPFAM" id="SSF56601">
    <property type="entry name" value="beta-lactamase/transpeptidase-like"/>
    <property type="match status" value="1"/>
</dbReference>
<dbReference type="PANTHER" id="PTHR43283">
    <property type="entry name" value="BETA-LACTAMASE-RELATED"/>
    <property type="match status" value="1"/>
</dbReference>
<proteinExistence type="predicted"/>
<evidence type="ECO:0000256" key="1">
    <source>
        <dbReference type="ARBA" id="ARBA00022801"/>
    </source>
</evidence>
<organism evidence="4 5">
    <name type="scientific">Lysobacter yangpyeongensis</name>
    <dbReference type="NCBI Taxonomy" id="346182"/>
    <lineage>
        <taxon>Bacteria</taxon>
        <taxon>Pseudomonadati</taxon>
        <taxon>Pseudomonadota</taxon>
        <taxon>Gammaproteobacteria</taxon>
        <taxon>Lysobacterales</taxon>
        <taxon>Lysobacteraceae</taxon>
        <taxon>Lysobacter</taxon>
    </lineage>
</organism>
<dbReference type="EMBL" id="JBHSNM010000004">
    <property type="protein sequence ID" value="MFC5570865.1"/>
    <property type="molecule type" value="Genomic_DNA"/>
</dbReference>
<dbReference type="InterPro" id="IPR050789">
    <property type="entry name" value="Diverse_Enzym_Activities"/>
</dbReference>
<evidence type="ECO:0000259" key="3">
    <source>
        <dbReference type="Pfam" id="PF00144"/>
    </source>
</evidence>
<keyword evidence="5" id="KW-1185">Reference proteome</keyword>
<dbReference type="Gene3D" id="3.40.710.10">
    <property type="entry name" value="DD-peptidase/beta-lactamase superfamily"/>
    <property type="match status" value="1"/>
</dbReference>
<dbReference type="Pfam" id="PF00144">
    <property type="entry name" value="Beta-lactamase"/>
    <property type="match status" value="1"/>
</dbReference>
<dbReference type="InterPro" id="IPR001466">
    <property type="entry name" value="Beta-lactam-related"/>
</dbReference>
<gene>
    <name evidence="4" type="ORF">ACFPN1_12420</name>
</gene>
<accession>A0ABW0SP82</accession>
<dbReference type="RefSeq" id="WP_386755358.1">
    <property type="nucleotide sequence ID" value="NZ_JBHSNM010000004.1"/>
</dbReference>
<sequence length="141" mass="15078">MTVKANPYQRIHVIKRRSQTRDVLRKAAVAAALSIAIATTAAASEPKEAPDAIALAELDGFALGLQEAAQFSGVVLVARDGRVVFEKAYGKLDEKADAPVTTRTRFNLASVGKMFTSTAILQQAAAGRLSLERWSATHAKK</sequence>
<feature type="chain" id="PRO_5046714025" evidence="2">
    <location>
        <begin position="44"/>
        <end position="141"/>
    </location>
</feature>
<protein>
    <submittedName>
        <fullName evidence="4">Serine hydrolase domain-containing protein</fullName>
        <ecNumber evidence="4">3.-.-.-</ecNumber>
    </submittedName>
</protein>
<dbReference type="Proteomes" id="UP001596036">
    <property type="component" value="Unassembled WGS sequence"/>
</dbReference>
<keyword evidence="1 4" id="KW-0378">Hydrolase</keyword>